<dbReference type="Proteomes" id="UP000053784">
    <property type="component" value="Unassembled WGS sequence"/>
</dbReference>
<comment type="subcellular location">
    <subcellularLocation>
        <location evidence="3">Cytoplasm</location>
    </subcellularLocation>
</comment>
<dbReference type="RefSeq" id="WP_034413144.1">
    <property type="nucleotide sequence ID" value="NZ_JGVK01000006.1"/>
</dbReference>
<dbReference type="SUPFAM" id="SSF74942">
    <property type="entry name" value="YhbC-like, C-terminal domain"/>
    <property type="match status" value="1"/>
</dbReference>
<dbReference type="STRING" id="1179155.CF67_14007"/>
<dbReference type="InterPro" id="IPR028989">
    <property type="entry name" value="RimP_N"/>
</dbReference>
<evidence type="ECO:0000256" key="3">
    <source>
        <dbReference type="HAMAP-Rule" id="MF_01077"/>
    </source>
</evidence>
<dbReference type="Pfam" id="PF02576">
    <property type="entry name" value="RimP_N"/>
    <property type="match status" value="1"/>
</dbReference>
<dbReference type="GO" id="GO:0006412">
    <property type="term" value="P:translation"/>
    <property type="evidence" value="ECO:0007669"/>
    <property type="project" value="TreeGrafter"/>
</dbReference>
<dbReference type="GO" id="GO:0000028">
    <property type="term" value="P:ribosomal small subunit assembly"/>
    <property type="evidence" value="ECO:0007669"/>
    <property type="project" value="TreeGrafter"/>
</dbReference>
<dbReference type="NCBIfam" id="NF000927">
    <property type="entry name" value="PRK00092.1-1"/>
    <property type="match status" value="1"/>
</dbReference>
<evidence type="ECO:0000256" key="1">
    <source>
        <dbReference type="ARBA" id="ARBA00022490"/>
    </source>
</evidence>
<dbReference type="AlphaFoldDB" id="A0A084CP71"/>
<dbReference type="InterPro" id="IPR003728">
    <property type="entry name" value="Ribosome_maturation_RimP"/>
</dbReference>
<dbReference type="OrthoDB" id="9805006at2"/>
<name>A0A084CP71_9GAMM</name>
<dbReference type="InterPro" id="IPR036847">
    <property type="entry name" value="RimP_C_sf"/>
</dbReference>
<gene>
    <name evidence="3 6" type="primary">rimP</name>
    <name evidence="6" type="ORF">CF67_14007</name>
</gene>
<reference evidence="6 7" key="1">
    <citation type="submission" date="2014-03" db="EMBL/GenBank/DDBJ databases">
        <title>Selection and divergence in the genomes of co-occurring obligate luminous symbionts with specific hosts.</title>
        <authorList>
            <person name="Hendry T.A."/>
            <person name="de Wet J.R."/>
            <person name="Dunlap P.V."/>
        </authorList>
    </citation>
    <scope>NUCLEOTIDE SEQUENCE [LARGE SCALE GENOMIC DNA]</scope>
    <source>
        <strain evidence="6 7">Ppalp.1</strain>
    </source>
</reference>
<comment type="similarity">
    <text evidence="3">Belongs to the RimP family.</text>
</comment>
<dbReference type="GO" id="GO:0005829">
    <property type="term" value="C:cytosol"/>
    <property type="evidence" value="ECO:0007669"/>
    <property type="project" value="TreeGrafter"/>
</dbReference>
<evidence type="ECO:0000313" key="7">
    <source>
        <dbReference type="Proteomes" id="UP000053784"/>
    </source>
</evidence>
<accession>A0A084CP71</accession>
<comment type="function">
    <text evidence="3">Required for maturation of 30S ribosomal subunits.</text>
</comment>
<comment type="caution">
    <text evidence="6">The sequence shown here is derived from an EMBL/GenBank/DDBJ whole genome shotgun (WGS) entry which is preliminary data.</text>
</comment>
<keyword evidence="1 3" id="KW-0963">Cytoplasm</keyword>
<keyword evidence="2 3" id="KW-0690">Ribosome biogenesis</keyword>
<dbReference type="HAMAP" id="MF_01077">
    <property type="entry name" value="RimP"/>
    <property type="match status" value="1"/>
</dbReference>
<dbReference type="SUPFAM" id="SSF75420">
    <property type="entry name" value="YhbC-like, N-terminal domain"/>
    <property type="match status" value="1"/>
</dbReference>
<dbReference type="PANTHER" id="PTHR33867">
    <property type="entry name" value="RIBOSOME MATURATION FACTOR RIMP"/>
    <property type="match status" value="1"/>
</dbReference>
<evidence type="ECO:0000259" key="5">
    <source>
        <dbReference type="Pfam" id="PF17384"/>
    </source>
</evidence>
<evidence type="ECO:0000259" key="4">
    <source>
        <dbReference type="Pfam" id="PF02576"/>
    </source>
</evidence>
<organism evidence="6 7">
    <name type="scientific">Candidatus Photodesmus blepharonis</name>
    <dbReference type="NCBI Taxonomy" id="1179155"/>
    <lineage>
        <taxon>Bacteria</taxon>
        <taxon>Pseudomonadati</taxon>
        <taxon>Pseudomonadota</taxon>
        <taxon>Gammaproteobacteria</taxon>
        <taxon>Vibrionales</taxon>
        <taxon>Vibrionaceae</taxon>
        <taxon>Candidatus Photodesmus</taxon>
    </lineage>
</organism>
<dbReference type="FunFam" id="3.30.300.70:FF:000001">
    <property type="entry name" value="Ribosome maturation factor RimP"/>
    <property type="match status" value="1"/>
</dbReference>
<protein>
    <recommendedName>
        <fullName evidence="3">Ribosome maturation factor RimP</fullName>
    </recommendedName>
</protein>
<evidence type="ECO:0000313" key="6">
    <source>
        <dbReference type="EMBL" id="KEY91600.1"/>
    </source>
</evidence>
<dbReference type="EMBL" id="JGVK01000006">
    <property type="protein sequence ID" value="KEY91600.1"/>
    <property type="molecule type" value="Genomic_DNA"/>
</dbReference>
<proteinExistence type="inferred from homology"/>
<dbReference type="eggNOG" id="COG0779">
    <property type="taxonomic scope" value="Bacteria"/>
</dbReference>
<dbReference type="Gene3D" id="3.30.300.70">
    <property type="entry name" value="RimP-like superfamily, N-terminal"/>
    <property type="match status" value="1"/>
</dbReference>
<dbReference type="InterPro" id="IPR028998">
    <property type="entry name" value="RimP_C"/>
</dbReference>
<dbReference type="CDD" id="cd01734">
    <property type="entry name" value="YlxS_C"/>
    <property type="match status" value="1"/>
</dbReference>
<keyword evidence="7" id="KW-1185">Reference proteome</keyword>
<sequence>MTSLEQKITGILNIPILGLGYELIGVEFLNKIERPILRIYIDKKNGINLDDCAKVSHHVTAILDVEEPISVSYNLEVSSPGLARPLFKAEDYEKFRGRGVNIILNVTTNCRKLNGIIHSVNQKAKTITIIIEGKKKEFVLGNILKANLIPNF</sequence>
<dbReference type="InterPro" id="IPR035956">
    <property type="entry name" value="RimP_N_sf"/>
</dbReference>
<feature type="domain" description="Ribosome maturation factor RimP N-terminal" evidence="4">
    <location>
        <begin position="18"/>
        <end position="82"/>
    </location>
</feature>
<dbReference type="PANTHER" id="PTHR33867:SF1">
    <property type="entry name" value="RIBOSOME MATURATION FACTOR RIMP"/>
    <property type="match status" value="1"/>
</dbReference>
<evidence type="ECO:0000256" key="2">
    <source>
        <dbReference type="ARBA" id="ARBA00022517"/>
    </source>
</evidence>
<feature type="domain" description="Ribosome maturation factor RimP C-terminal" evidence="5">
    <location>
        <begin position="86"/>
        <end position="152"/>
    </location>
</feature>
<dbReference type="Pfam" id="PF17384">
    <property type="entry name" value="DUF150_C"/>
    <property type="match status" value="1"/>
</dbReference>